<sequence>MGLSSAVPLSPLLLFPATVQRERGGGRLAWHCGSRFQPPLTRTEPQRRGSSLFALTASLSNFSGESRQSRRLQVPEMVSIDSSPPHEHFTSPDLRFRLSFEEPPWTATGGGDLSIFWASATFRPPCMLATAGVWRDSGEDSKRQNDLPFAWIMKIKSDFQSVHFPSTKTVVSWTENVHTRRRNRSKLTLKLHIAGIGWYSRRSKDEDCRWRQSRFASLEVRSERGKAGIVPSIAKGTDRHFILTEQWPEARRRGKREELRD</sequence>
<organism evidence="1 2">
    <name type="scientific">Jatropha curcas</name>
    <name type="common">Barbados nut</name>
    <dbReference type="NCBI Taxonomy" id="180498"/>
    <lineage>
        <taxon>Eukaryota</taxon>
        <taxon>Viridiplantae</taxon>
        <taxon>Streptophyta</taxon>
        <taxon>Embryophyta</taxon>
        <taxon>Tracheophyta</taxon>
        <taxon>Spermatophyta</taxon>
        <taxon>Magnoliopsida</taxon>
        <taxon>eudicotyledons</taxon>
        <taxon>Gunneridae</taxon>
        <taxon>Pentapetalae</taxon>
        <taxon>rosids</taxon>
        <taxon>fabids</taxon>
        <taxon>Malpighiales</taxon>
        <taxon>Euphorbiaceae</taxon>
        <taxon>Crotonoideae</taxon>
        <taxon>Jatropheae</taxon>
        <taxon>Jatropha</taxon>
    </lineage>
</organism>
<name>A0A067KSV7_JATCU</name>
<dbReference type="AlphaFoldDB" id="A0A067KSV7"/>
<protein>
    <submittedName>
        <fullName evidence="1">Uncharacterized protein</fullName>
    </submittedName>
</protein>
<keyword evidence="2" id="KW-1185">Reference proteome</keyword>
<dbReference type="Proteomes" id="UP000027138">
    <property type="component" value="Unassembled WGS sequence"/>
</dbReference>
<dbReference type="EMBL" id="KK914488">
    <property type="protein sequence ID" value="KDP35360.1"/>
    <property type="molecule type" value="Genomic_DNA"/>
</dbReference>
<reference evidence="1 2" key="1">
    <citation type="journal article" date="2014" name="PLoS ONE">
        <title>Global Analysis of Gene Expression Profiles in Physic Nut (Jatropha curcas L.) Seedlings Exposed to Salt Stress.</title>
        <authorList>
            <person name="Zhang L."/>
            <person name="Zhang C."/>
            <person name="Wu P."/>
            <person name="Chen Y."/>
            <person name="Li M."/>
            <person name="Jiang H."/>
            <person name="Wu G."/>
        </authorList>
    </citation>
    <scope>NUCLEOTIDE SEQUENCE [LARGE SCALE GENOMIC DNA]</scope>
    <source>
        <strain evidence="2">cv. GZQX0401</strain>
        <tissue evidence="1">Young leaves</tissue>
    </source>
</reference>
<evidence type="ECO:0000313" key="1">
    <source>
        <dbReference type="EMBL" id="KDP35360.1"/>
    </source>
</evidence>
<proteinExistence type="predicted"/>
<gene>
    <name evidence="1" type="ORF">JCGZ_10344</name>
</gene>
<accession>A0A067KSV7</accession>
<evidence type="ECO:0000313" key="2">
    <source>
        <dbReference type="Proteomes" id="UP000027138"/>
    </source>
</evidence>